<evidence type="ECO:0000313" key="14">
    <source>
        <dbReference type="EMBL" id="KAG8186276.1"/>
    </source>
</evidence>
<evidence type="ECO:0000256" key="9">
    <source>
        <dbReference type="ARBA" id="ARBA00023180"/>
    </source>
</evidence>
<evidence type="ECO:0000256" key="2">
    <source>
        <dbReference type="ARBA" id="ARBA00022692"/>
    </source>
</evidence>
<feature type="domain" description="Cadherin" evidence="13">
    <location>
        <begin position="239"/>
        <end position="354"/>
    </location>
</feature>
<evidence type="ECO:0000313" key="15">
    <source>
        <dbReference type="Proteomes" id="UP000827092"/>
    </source>
</evidence>
<dbReference type="PANTHER" id="PTHR24025:SF23">
    <property type="entry name" value="NEURAL-CADHERIN"/>
    <property type="match status" value="1"/>
</dbReference>
<organism evidence="14 15">
    <name type="scientific">Oedothorax gibbosus</name>
    <dbReference type="NCBI Taxonomy" id="931172"/>
    <lineage>
        <taxon>Eukaryota</taxon>
        <taxon>Metazoa</taxon>
        <taxon>Ecdysozoa</taxon>
        <taxon>Arthropoda</taxon>
        <taxon>Chelicerata</taxon>
        <taxon>Arachnida</taxon>
        <taxon>Araneae</taxon>
        <taxon>Araneomorphae</taxon>
        <taxon>Entelegynae</taxon>
        <taxon>Araneoidea</taxon>
        <taxon>Linyphiidae</taxon>
        <taxon>Erigoninae</taxon>
        <taxon>Oedothorax</taxon>
    </lineage>
</organism>
<evidence type="ECO:0000256" key="4">
    <source>
        <dbReference type="ARBA" id="ARBA00022737"/>
    </source>
</evidence>
<feature type="compositionally biased region" description="Basic and acidic residues" evidence="11">
    <location>
        <begin position="1166"/>
        <end position="1186"/>
    </location>
</feature>
<comment type="caution">
    <text evidence="14">The sequence shown here is derived from an EMBL/GenBank/DDBJ whole genome shotgun (WGS) entry which is preliminary data.</text>
</comment>
<accession>A0AAV6UPS4</accession>
<feature type="chain" id="PRO_5043327897" description="Cadherin domain-containing protein" evidence="12">
    <location>
        <begin position="19"/>
        <end position="1428"/>
    </location>
</feature>
<reference evidence="14 15" key="1">
    <citation type="journal article" date="2022" name="Nat. Ecol. Evol.">
        <title>A masculinizing supergene underlies an exaggerated male reproductive morph in a spider.</title>
        <authorList>
            <person name="Hendrickx F."/>
            <person name="De Corte Z."/>
            <person name="Sonet G."/>
            <person name="Van Belleghem S.M."/>
            <person name="Kostlbacher S."/>
            <person name="Vangestel C."/>
        </authorList>
    </citation>
    <scope>NUCLEOTIDE SEQUENCE [LARGE SCALE GENOMIC DNA]</scope>
    <source>
        <strain evidence="14">W744_W776</strain>
    </source>
</reference>
<keyword evidence="4" id="KW-0677">Repeat</keyword>
<evidence type="ECO:0000256" key="11">
    <source>
        <dbReference type="SAM" id="MobiDB-lite"/>
    </source>
</evidence>
<evidence type="ECO:0000256" key="5">
    <source>
        <dbReference type="ARBA" id="ARBA00022837"/>
    </source>
</evidence>
<evidence type="ECO:0000256" key="12">
    <source>
        <dbReference type="SAM" id="SignalP"/>
    </source>
</evidence>
<dbReference type="PROSITE" id="PS00232">
    <property type="entry name" value="CADHERIN_1"/>
    <property type="match status" value="2"/>
</dbReference>
<keyword evidence="5 10" id="KW-0106">Calcium</keyword>
<dbReference type="CDD" id="cd11304">
    <property type="entry name" value="Cadherin_repeat"/>
    <property type="match status" value="5"/>
</dbReference>
<dbReference type="InterPro" id="IPR020894">
    <property type="entry name" value="Cadherin_CS"/>
</dbReference>
<dbReference type="GO" id="GO:0005911">
    <property type="term" value="C:cell-cell junction"/>
    <property type="evidence" value="ECO:0007669"/>
    <property type="project" value="TreeGrafter"/>
</dbReference>
<dbReference type="InterPro" id="IPR050971">
    <property type="entry name" value="Cadherin-domain_protein"/>
</dbReference>
<dbReference type="PRINTS" id="PR00205">
    <property type="entry name" value="CADHERIN"/>
</dbReference>
<keyword evidence="3 12" id="KW-0732">Signal</keyword>
<dbReference type="InterPro" id="IPR002126">
    <property type="entry name" value="Cadherin-like_dom"/>
</dbReference>
<evidence type="ECO:0000256" key="8">
    <source>
        <dbReference type="ARBA" id="ARBA00023136"/>
    </source>
</evidence>
<name>A0AAV6UPS4_9ARAC</name>
<evidence type="ECO:0000256" key="10">
    <source>
        <dbReference type="PROSITE-ProRule" id="PRU00043"/>
    </source>
</evidence>
<feature type="region of interest" description="Disordered" evidence="11">
    <location>
        <begin position="974"/>
        <end position="1010"/>
    </location>
</feature>
<keyword evidence="15" id="KW-1185">Reference proteome</keyword>
<feature type="compositionally biased region" description="Basic and acidic residues" evidence="11">
    <location>
        <begin position="1146"/>
        <end position="1155"/>
    </location>
</feature>
<feature type="compositionally biased region" description="Basic and acidic residues" evidence="11">
    <location>
        <begin position="1276"/>
        <end position="1301"/>
    </location>
</feature>
<feature type="domain" description="Cadherin" evidence="13">
    <location>
        <begin position="355"/>
        <end position="473"/>
    </location>
</feature>
<feature type="compositionally biased region" description="Low complexity" evidence="11">
    <location>
        <begin position="1194"/>
        <end position="1208"/>
    </location>
</feature>
<evidence type="ECO:0000256" key="1">
    <source>
        <dbReference type="ARBA" id="ARBA00004479"/>
    </source>
</evidence>
<dbReference type="Gene3D" id="2.60.40.60">
    <property type="entry name" value="Cadherins"/>
    <property type="match status" value="5"/>
</dbReference>
<gene>
    <name evidence="14" type="ORF">JTE90_004620</name>
</gene>
<keyword evidence="6" id="KW-0130">Cell adhesion</keyword>
<proteinExistence type="predicted"/>
<feature type="domain" description="Cadherin" evidence="13">
    <location>
        <begin position="125"/>
        <end position="238"/>
    </location>
</feature>
<dbReference type="FunFam" id="2.60.40.60:FF:000116">
    <property type="entry name" value="Dachsous cadherin-related 2"/>
    <property type="match status" value="1"/>
</dbReference>
<evidence type="ECO:0000256" key="7">
    <source>
        <dbReference type="ARBA" id="ARBA00022989"/>
    </source>
</evidence>
<evidence type="ECO:0000256" key="6">
    <source>
        <dbReference type="ARBA" id="ARBA00022889"/>
    </source>
</evidence>
<dbReference type="Proteomes" id="UP000827092">
    <property type="component" value="Unassembled WGS sequence"/>
</dbReference>
<feature type="region of interest" description="Disordered" evidence="11">
    <location>
        <begin position="1124"/>
        <end position="1208"/>
    </location>
</feature>
<feature type="compositionally biased region" description="Basic and acidic residues" evidence="11">
    <location>
        <begin position="1059"/>
        <end position="1078"/>
    </location>
</feature>
<feature type="region of interest" description="Disordered" evidence="11">
    <location>
        <begin position="1022"/>
        <end position="1108"/>
    </location>
</feature>
<dbReference type="GO" id="GO:0007156">
    <property type="term" value="P:homophilic cell adhesion via plasma membrane adhesion molecules"/>
    <property type="evidence" value="ECO:0007669"/>
    <property type="project" value="InterPro"/>
</dbReference>
<feature type="domain" description="Cadherin" evidence="13">
    <location>
        <begin position="474"/>
        <end position="580"/>
    </location>
</feature>
<keyword evidence="9" id="KW-0325">Glycoprotein</keyword>
<evidence type="ECO:0000259" key="13">
    <source>
        <dbReference type="PROSITE" id="PS50268"/>
    </source>
</evidence>
<dbReference type="FunFam" id="2.60.40.60:FF:000118">
    <property type="entry name" value="protocadherin Fat 4"/>
    <property type="match status" value="1"/>
</dbReference>
<sequence length="1428" mass="161340">MIRSISFLLLAIFTTAAGVAPTIDLSHNMRILKLPMDTKPGSLIYRLRGSDPDNDVLTFGVRGDVGNQLLDIQSVTETRANVFLKAAPTEKEYKFTIYVTDSIQTTEVESTIIITNSTNQKSPFLEYDSLITVSELTEEKEVIGSVVVRKRNSSSLPVLFELEGSDKFAIRYLISPLKEATKGEIFLLQKVDYEKKNLYTITIYALNPWTDEEVDTRNVAVLTILVAVKDAQDTPPVFHSLPPVVRVSDSLPLGGEVLQVSAEDGDYGNQRNISYSFVPESSGVTYFNIHSRTGIITLASSTELLRESYSNTGPFVLSIQASEVETDLIPGLPASSEATVAVVLVNTENKPPRFYSKRYVASIEENSAALTPVIWEGPDAPKVVDDDQGKNGSFELFLEDDGGAFSVQPAKGMNELNFALLVKDPTKLDFETSDTKYIEFKIVARETASVRPLSATAEIRVKLLDANDNVPVFSHEIYNVTIPEDAPAGTTLTRIQATDEDSGSFGVVRYTAVNGPIAGNLHLDPVTGDLTLIRDGVLDRERVPEFALTVEARDDVGKGTRSTAEVRVAIADANDNAPLFLQPRYDAVLNPDMRNFYEPLRVQAYDADDPGPNSDITYEIVNGNYQEKFLIDPHTGELSLQAPLVQNPEAQDHGLPVITLTVRAHDQGVPVRFATVKVQVHNQEYLNRSISFVVPLSVKRASERRQELERGFSALTGAHVNLHSIAFHNLTTEKSVVRCWVSYPLSSTVDLSNMEAILVRDFLEMKNKVAPEETLIHYKEEGNVQMNNDARRRHESKTRTSWVENQQLQQNQATTITKSHVRGQEDEVPSPHHRAQQAAVHLNDTVTTSYAQNPEVEAPVRGAYYPDGGIPVVAGERLERVYRRSRPLSPGTEMLVHELGTESDARRLGNYVVVRKVARPRVRVEPAPQGEDEGEGPRRTEILYIRSPMREDEEERHFVREGDLLRSVSETALNDDAHLRAPQPTYRVRPQRPLLEPPPQPHDPASSQQLKFSRYHRTEGDVIIATDDSSEIERPLVGTERPWGASYNHPGEYSRLPRHQNEQWDNQEYHTDDYRPRFPPEPILNHPPHHGYPTHTRLPHGPMRGPQHQPTYIEQFAEQDYPQRQTMPRRQSVDHQRSHLQQQPYDQREPEERPLPTDWSNSVHVRQTDDIRETNRNEDRNEDDNSRTVVMAPEQSQSDEQQQDFHQPPQQFDLQEDQEQHNVRFHPDIDRSHQQFEENIENQTGAAAAFDDDHDQAQDQPRRQSEGHFQATHPQTQDEEHFQPNHSQQHDDPYQTDHDQHQQQIADHYHRRQSVRPMTQILSTTDDSGAPMSRDRLGPEETDLFDSRETHEESDRLGPRTTEDEVSRTEDLNPPTEDEDSDSGIGKDGTALRLKKSNLMEKKSLFTIAYDGMQTRGLKSAGERDDSP</sequence>
<dbReference type="GO" id="GO:0005886">
    <property type="term" value="C:plasma membrane"/>
    <property type="evidence" value="ECO:0007669"/>
    <property type="project" value="InterPro"/>
</dbReference>
<evidence type="ECO:0000256" key="3">
    <source>
        <dbReference type="ARBA" id="ARBA00022729"/>
    </source>
</evidence>
<dbReference type="GO" id="GO:0005509">
    <property type="term" value="F:calcium ion binding"/>
    <property type="evidence" value="ECO:0007669"/>
    <property type="project" value="UniProtKB-UniRule"/>
</dbReference>
<dbReference type="EMBL" id="JAFNEN010000307">
    <property type="protein sequence ID" value="KAG8186276.1"/>
    <property type="molecule type" value="Genomic_DNA"/>
</dbReference>
<dbReference type="InterPro" id="IPR015919">
    <property type="entry name" value="Cadherin-like_sf"/>
</dbReference>
<dbReference type="PANTHER" id="PTHR24025">
    <property type="entry name" value="DESMOGLEIN FAMILY MEMBER"/>
    <property type="match status" value="1"/>
</dbReference>
<feature type="compositionally biased region" description="Basic and acidic residues" evidence="11">
    <location>
        <begin position="1255"/>
        <end position="1266"/>
    </location>
</feature>
<keyword evidence="8" id="KW-0472">Membrane</keyword>
<dbReference type="SMART" id="SM00112">
    <property type="entry name" value="CA"/>
    <property type="match status" value="5"/>
</dbReference>
<dbReference type="Pfam" id="PF00028">
    <property type="entry name" value="Cadherin"/>
    <property type="match status" value="2"/>
</dbReference>
<feature type="region of interest" description="Disordered" evidence="11">
    <location>
        <begin position="1251"/>
        <end position="1392"/>
    </location>
</feature>
<dbReference type="PROSITE" id="PS50268">
    <property type="entry name" value="CADHERIN_2"/>
    <property type="match status" value="5"/>
</dbReference>
<feature type="domain" description="Cadherin" evidence="13">
    <location>
        <begin position="600"/>
        <end position="697"/>
    </location>
</feature>
<feature type="compositionally biased region" description="Basic and acidic residues" evidence="11">
    <location>
        <begin position="1333"/>
        <end position="1371"/>
    </location>
</feature>
<keyword evidence="2" id="KW-0812">Transmembrane</keyword>
<feature type="compositionally biased region" description="Polar residues" evidence="11">
    <location>
        <begin position="1316"/>
        <end position="1327"/>
    </location>
</feature>
<comment type="subcellular location">
    <subcellularLocation>
        <location evidence="1">Membrane</location>
        <topology evidence="1">Single-pass type I membrane protein</topology>
    </subcellularLocation>
</comment>
<feature type="signal peptide" evidence="12">
    <location>
        <begin position="1"/>
        <end position="18"/>
    </location>
</feature>
<dbReference type="SUPFAM" id="SSF49313">
    <property type="entry name" value="Cadherin-like"/>
    <property type="match status" value="5"/>
</dbReference>
<protein>
    <recommendedName>
        <fullName evidence="13">Cadherin domain-containing protein</fullName>
    </recommendedName>
</protein>
<keyword evidence="7" id="KW-1133">Transmembrane helix</keyword>